<accession>A0A0G1WZX2</accession>
<comment type="caution">
    <text evidence="1">The sequence shown here is derived from an EMBL/GenBank/DDBJ whole genome shotgun (WGS) entry which is preliminary data.</text>
</comment>
<organism evidence="1 2">
    <name type="scientific">Candidatus Gottesmanbacteria bacterium GW2011_GWA1_48_13</name>
    <dbReference type="NCBI Taxonomy" id="1618439"/>
    <lineage>
        <taxon>Bacteria</taxon>
        <taxon>Candidatus Gottesmaniibacteriota</taxon>
    </lineage>
</organism>
<sequence length="274" mass="30370">MPAEFERIRNQLVSAHDEIANTAIETMRADAVADNPFLLGEKDPRYALYVCGFISGPADSYLGETTQRIQTLEPTMRPIPDGFRHITFGELRFDPNGRKTAGINAQTAADYYKVLQGEFASPDLPPIKLELERIMITRDKEQNSLSIVAAFLPKDNLALATVRERIINAIQRDHLPLNARLGTLSLMLCTLGRFPHPPEKIGDTVPLLDEVQKINNDLPKGCEAHILALAIGSTTPSHYPWVNHHAYLIPLIALGTENAPSTPTVIRAPRPSRK</sequence>
<dbReference type="AlphaFoldDB" id="A0A0G1WZX2"/>
<dbReference type="EMBL" id="LCPJ01000007">
    <property type="protein sequence ID" value="KKU95868.1"/>
    <property type="molecule type" value="Genomic_DNA"/>
</dbReference>
<name>A0A0G1WZX2_9BACT</name>
<proteinExistence type="predicted"/>
<protein>
    <submittedName>
        <fullName evidence="1">Uncharacterized protein</fullName>
    </submittedName>
</protein>
<reference evidence="1 2" key="1">
    <citation type="journal article" date="2015" name="Nature">
        <title>rRNA introns, odd ribosomes, and small enigmatic genomes across a large radiation of phyla.</title>
        <authorList>
            <person name="Brown C.T."/>
            <person name="Hug L.A."/>
            <person name="Thomas B.C."/>
            <person name="Sharon I."/>
            <person name="Castelle C.J."/>
            <person name="Singh A."/>
            <person name="Wilkins M.J."/>
            <person name="Williams K.H."/>
            <person name="Banfield J.F."/>
        </authorList>
    </citation>
    <scope>NUCLEOTIDE SEQUENCE [LARGE SCALE GENOMIC DNA]</scope>
</reference>
<dbReference type="Proteomes" id="UP000034661">
    <property type="component" value="Unassembled WGS sequence"/>
</dbReference>
<evidence type="ECO:0000313" key="1">
    <source>
        <dbReference type="EMBL" id="KKU95868.1"/>
    </source>
</evidence>
<gene>
    <name evidence="1" type="ORF">UY27_C0007G0036</name>
</gene>
<evidence type="ECO:0000313" key="2">
    <source>
        <dbReference type="Proteomes" id="UP000034661"/>
    </source>
</evidence>